<dbReference type="InParanoid" id="G3IJG3"/>
<evidence type="ECO:0000313" key="2">
    <source>
        <dbReference type="Proteomes" id="UP000001075"/>
    </source>
</evidence>
<dbReference type="SUPFAM" id="SSF47576">
    <property type="entry name" value="Calponin-homology domain, CH-domain"/>
    <property type="match status" value="1"/>
</dbReference>
<sequence length="93" mass="10662">MECGQGRASLMYRVLKATYGVYGIPLHTPAILGLSFPNCIFLCLKNIRTFLKVCHDKFGLRNSELFDPFDLFDVRDFGKPAVVPKLWLYMELT</sequence>
<proteinExistence type="predicted"/>
<dbReference type="InterPro" id="IPR036872">
    <property type="entry name" value="CH_dom_sf"/>
</dbReference>
<dbReference type="GO" id="GO:0005085">
    <property type="term" value="F:guanyl-nucleotide exchange factor activity"/>
    <property type="evidence" value="ECO:0007669"/>
    <property type="project" value="TreeGrafter"/>
</dbReference>
<accession>G3IJG3</accession>
<dbReference type="AlphaFoldDB" id="G3IJG3"/>
<dbReference type="Gene3D" id="1.10.418.10">
    <property type="entry name" value="Calponin-like domain"/>
    <property type="match status" value="1"/>
</dbReference>
<gene>
    <name evidence="1" type="ORF">I79_023998</name>
</gene>
<dbReference type="GO" id="GO:0016477">
    <property type="term" value="P:cell migration"/>
    <property type="evidence" value="ECO:0007669"/>
    <property type="project" value="TreeGrafter"/>
</dbReference>
<reference evidence="2" key="1">
    <citation type="journal article" date="2011" name="Nat. Biotechnol.">
        <title>The genomic sequence of the Chinese hamster ovary (CHO)-K1 cell line.</title>
        <authorList>
            <person name="Xu X."/>
            <person name="Nagarajan H."/>
            <person name="Lewis N.E."/>
            <person name="Pan S."/>
            <person name="Cai Z."/>
            <person name="Liu X."/>
            <person name="Chen W."/>
            <person name="Xie M."/>
            <person name="Wang W."/>
            <person name="Hammond S."/>
            <person name="Andersen M.R."/>
            <person name="Neff N."/>
            <person name="Passarelli B."/>
            <person name="Koh W."/>
            <person name="Fan H.C."/>
            <person name="Wang J."/>
            <person name="Gui Y."/>
            <person name="Lee K.H."/>
            <person name="Betenbaugh M.J."/>
            <person name="Quake S.R."/>
            <person name="Famili I."/>
            <person name="Palsson B.O."/>
            <person name="Wang J."/>
        </authorList>
    </citation>
    <scope>NUCLEOTIDE SEQUENCE [LARGE SCALE GENOMIC DNA]</scope>
    <source>
        <strain evidence="2">CHO K1 cell line</strain>
    </source>
</reference>
<dbReference type="STRING" id="10029.G3IJG3"/>
<dbReference type="PANTHER" id="PTHR45818:SF4">
    <property type="entry name" value="GUANINE NUCLEOTIDE EXCHANGE FACTOR VAV2"/>
    <property type="match status" value="1"/>
</dbReference>
<dbReference type="PANTHER" id="PTHR45818">
    <property type="entry name" value="PROTEIN VAV"/>
    <property type="match status" value="1"/>
</dbReference>
<evidence type="ECO:0000313" key="1">
    <source>
        <dbReference type="EMBL" id="EGW10418.1"/>
    </source>
</evidence>
<dbReference type="EMBL" id="JH003289">
    <property type="protein sequence ID" value="EGW10418.1"/>
    <property type="molecule type" value="Genomic_DNA"/>
</dbReference>
<name>G3IJG3_CRIGR</name>
<protein>
    <submittedName>
        <fullName evidence="1">Guanine nucleotide exchange factor VAV2</fullName>
    </submittedName>
</protein>
<dbReference type="Proteomes" id="UP000001075">
    <property type="component" value="Unassembled WGS sequence"/>
</dbReference>
<dbReference type="GO" id="GO:0005737">
    <property type="term" value="C:cytoplasm"/>
    <property type="evidence" value="ECO:0007669"/>
    <property type="project" value="TreeGrafter"/>
</dbReference>
<organism evidence="1 2">
    <name type="scientific">Cricetulus griseus</name>
    <name type="common">Chinese hamster</name>
    <name type="synonym">Cricetulus barabensis griseus</name>
    <dbReference type="NCBI Taxonomy" id="10029"/>
    <lineage>
        <taxon>Eukaryota</taxon>
        <taxon>Metazoa</taxon>
        <taxon>Chordata</taxon>
        <taxon>Craniata</taxon>
        <taxon>Vertebrata</taxon>
        <taxon>Euteleostomi</taxon>
        <taxon>Mammalia</taxon>
        <taxon>Eutheria</taxon>
        <taxon>Euarchontoglires</taxon>
        <taxon>Glires</taxon>
        <taxon>Rodentia</taxon>
        <taxon>Myomorpha</taxon>
        <taxon>Muroidea</taxon>
        <taxon>Cricetidae</taxon>
        <taxon>Cricetinae</taxon>
        <taxon>Cricetulus</taxon>
    </lineage>
</organism>